<organism evidence="4 5">
    <name type="scientific">Nocardioides marmorisolisilvae</name>
    <dbReference type="NCBI Taxonomy" id="1542737"/>
    <lineage>
        <taxon>Bacteria</taxon>
        <taxon>Bacillati</taxon>
        <taxon>Actinomycetota</taxon>
        <taxon>Actinomycetes</taxon>
        <taxon>Propionibacteriales</taxon>
        <taxon>Nocardioidaceae</taxon>
        <taxon>Nocardioides</taxon>
    </lineage>
</organism>
<protein>
    <submittedName>
        <fullName evidence="4">Single-stranded DNA-binding protein</fullName>
    </submittedName>
</protein>
<evidence type="ECO:0000313" key="4">
    <source>
        <dbReference type="EMBL" id="RNL78759.1"/>
    </source>
</evidence>
<evidence type="ECO:0000256" key="3">
    <source>
        <dbReference type="SAM" id="MobiDB-lite"/>
    </source>
</evidence>
<evidence type="ECO:0000313" key="5">
    <source>
        <dbReference type="Proteomes" id="UP000277094"/>
    </source>
</evidence>
<feature type="region of interest" description="Disordered" evidence="3">
    <location>
        <begin position="138"/>
        <end position="158"/>
    </location>
</feature>
<dbReference type="CDD" id="cd04496">
    <property type="entry name" value="SSB_OBF"/>
    <property type="match status" value="1"/>
</dbReference>
<dbReference type="SUPFAM" id="SSF50249">
    <property type="entry name" value="Nucleic acid-binding proteins"/>
    <property type="match status" value="1"/>
</dbReference>
<sequence>MNESYVTLQGWVGNDVDQREVGDTVCSSFRLGCTPRYLKGGEWTNGETSWFTVNCWRALGRNVADSVAKGDPVVVHGRVRVDVWEREGQPPSVSWIVDAIFVGHDLNRGTAAFLKSARSGGPDPLDEAVREMVHAVEPGGPRLDADGNEILERGEPAA</sequence>
<dbReference type="Pfam" id="PF00436">
    <property type="entry name" value="SSB"/>
    <property type="match status" value="1"/>
</dbReference>
<dbReference type="OrthoDB" id="4427276at2"/>
<dbReference type="InterPro" id="IPR000424">
    <property type="entry name" value="Primosome_PriB/ssb"/>
</dbReference>
<gene>
    <name evidence="4" type="ORF">EFL95_06710</name>
</gene>
<dbReference type="EMBL" id="RJSG01000002">
    <property type="protein sequence ID" value="RNL78759.1"/>
    <property type="molecule type" value="Genomic_DNA"/>
</dbReference>
<proteinExistence type="predicted"/>
<dbReference type="Proteomes" id="UP000277094">
    <property type="component" value="Unassembled WGS sequence"/>
</dbReference>
<name>A0A3N0DT01_9ACTN</name>
<evidence type="ECO:0000256" key="2">
    <source>
        <dbReference type="PROSITE-ProRule" id="PRU00252"/>
    </source>
</evidence>
<comment type="caution">
    <text evidence="4">The sequence shown here is derived from an EMBL/GenBank/DDBJ whole genome shotgun (WGS) entry which is preliminary data.</text>
</comment>
<dbReference type="InterPro" id="IPR012340">
    <property type="entry name" value="NA-bd_OB-fold"/>
</dbReference>
<keyword evidence="1 2" id="KW-0238">DNA-binding</keyword>
<dbReference type="RefSeq" id="WP_123233261.1">
    <property type="nucleotide sequence ID" value="NZ_RJSG01000002.1"/>
</dbReference>
<reference evidence="4 5" key="1">
    <citation type="submission" date="2018-11" db="EMBL/GenBank/DDBJ databases">
        <authorList>
            <person name="Li F."/>
        </authorList>
    </citation>
    <scope>NUCLEOTIDE SEQUENCE [LARGE SCALE GENOMIC DNA]</scope>
    <source>
        <strain evidence="4 5">KIS18-7</strain>
    </source>
</reference>
<dbReference type="PROSITE" id="PS50935">
    <property type="entry name" value="SSB"/>
    <property type="match status" value="1"/>
</dbReference>
<dbReference type="GO" id="GO:0003697">
    <property type="term" value="F:single-stranded DNA binding"/>
    <property type="evidence" value="ECO:0007669"/>
    <property type="project" value="InterPro"/>
</dbReference>
<evidence type="ECO:0000256" key="1">
    <source>
        <dbReference type="ARBA" id="ARBA00023125"/>
    </source>
</evidence>
<dbReference type="Gene3D" id="2.40.50.140">
    <property type="entry name" value="Nucleic acid-binding proteins"/>
    <property type="match status" value="1"/>
</dbReference>
<dbReference type="AlphaFoldDB" id="A0A3N0DT01"/>
<accession>A0A3N0DT01</accession>
<keyword evidence="5" id="KW-1185">Reference proteome</keyword>